<sequence length="349" mass="36908">MGGDRALAGPVPRQRGDGLRKSRQFLRMTALTLHHFGFSVTTLHLGTRKSALALWQATHVRDRLLALHPDLNVTIVPMTTTGDRQLSGPLTASGGKALFTKELEQGLWEGRIDLAVHSMKDVVAQLPEGLTIGAILEREDPRDALVSALGVSDLGGLPSRARIGTASLRRACQIRHRRPDLRIENLRGNVNSRLARLDAGEYSAIILAAAGLKRLGLTERISGYLPIDVSLPAASQGAIGIECRLTDARTRALIAPLHHPGTAQCVEAERAVTGALEGGCRLPIAAFATLADGQLTLRALVGEPDGSQLLTETHSGPAADLATTARAVVDGLLSQGAGAIIERLLKDGA</sequence>
<dbReference type="Gene3D" id="3.30.160.40">
    <property type="entry name" value="Porphobilinogen deaminase, C-terminal domain"/>
    <property type="match status" value="1"/>
</dbReference>
<evidence type="ECO:0000256" key="8">
    <source>
        <dbReference type="HAMAP-Rule" id="MF_00260"/>
    </source>
</evidence>
<keyword evidence="5 8" id="KW-0808">Transferase</keyword>
<dbReference type="GO" id="GO:0005737">
    <property type="term" value="C:cytoplasm"/>
    <property type="evidence" value="ECO:0007669"/>
    <property type="project" value="UniProtKB-UniRule"/>
</dbReference>
<dbReference type="InterPro" id="IPR022417">
    <property type="entry name" value="Porphobilin_deaminase_N"/>
</dbReference>
<comment type="miscellaneous">
    <text evidence="8">The porphobilinogen subunits are added to the dipyrromethane group.</text>
</comment>
<dbReference type="InterPro" id="IPR022418">
    <property type="entry name" value="Porphobilinogen_deaminase_C"/>
</dbReference>
<evidence type="ECO:0000256" key="5">
    <source>
        <dbReference type="ARBA" id="ARBA00022679"/>
    </source>
</evidence>
<dbReference type="Pfam" id="PF03900">
    <property type="entry name" value="Porphobil_deamC"/>
    <property type="match status" value="1"/>
</dbReference>
<comment type="similarity">
    <text evidence="3 8">Belongs to the HMBS family.</text>
</comment>
<dbReference type="HAMAP" id="MF_00260">
    <property type="entry name" value="Porphobil_deam"/>
    <property type="match status" value="1"/>
</dbReference>
<dbReference type="GO" id="GO:0004418">
    <property type="term" value="F:hydroxymethylbilane synthase activity"/>
    <property type="evidence" value="ECO:0007669"/>
    <property type="project" value="UniProtKB-UniRule"/>
</dbReference>
<dbReference type="PIRSF" id="PIRSF001438">
    <property type="entry name" value="4pyrrol_synth_OHMeBilane_synth"/>
    <property type="match status" value="1"/>
</dbReference>
<reference evidence="9 10" key="1">
    <citation type="submission" date="2018-02" db="EMBL/GenBank/DDBJ databases">
        <title>Insights into the biology of acidophilic members of the Acidiferrobacteraceae family derived from comparative genomic analyses.</title>
        <authorList>
            <person name="Issotta F."/>
            <person name="Thyssen C."/>
            <person name="Mena C."/>
            <person name="Moya A."/>
            <person name="Bellenberg S."/>
            <person name="Sproer C."/>
            <person name="Covarrubias P.C."/>
            <person name="Sand W."/>
            <person name="Quatrini R."/>
            <person name="Vera M."/>
        </authorList>
    </citation>
    <scope>NUCLEOTIDE SEQUENCE [LARGE SCALE GENOMIC DNA]</scope>
    <source>
        <strain evidence="10">m-1</strain>
    </source>
</reference>
<comment type="subunit">
    <text evidence="4 8">Monomer.</text>
</comment>
<comment type="pathway">
    <text evidence="2">Porphyrin-containing compound metabolism; protoporphyrin-IX biosynthesis; coproporphyrinogen-III from 5-aminolevulinate: step 2/4.</text>
</comment>
<dbReference type="PRINTS" id="PR00151">
    <property type="entry name" value="PORPHBDMNASE"/>
</dbReference>
<comment type="caution">
    <text evidence="9">The sequence shown here is derived from an EMBL/GenBank/DDBJ whole genome shotgun (WGS) entry which is preliminary data.</text>
</comment>
<proteinExistence type="inferred from homology"/>
<accession>A0A1C2G227</accession>
<dbReference type="Pfam" id="PF01379">
    <property type="entry name" value="Porphobil_deam"/>
    <property type="match status" value="1"/>
</dbReference>
<dbReference type="NCBIfam" id="TIGR00212">
    <property type="entry name" value="hemC"/>
    <property type="match status" value="1"/>
</dbReference>
<dbReference type="PANTHER" id="PTHR11557:SF0">
    <property type="entry name" value="PORPHOBILINOGEN DEAMINASE"/>
    <property type="match status" value="1"/>
</dbReference>
<dbReference type="EC" id="2.5.1.61" evidence="8"/>
<dbReference type="EMBL" id="PSYR01000001">
    <property type="protein sequence ID" value="RCN58548.1"/>
    <property type="molecule type" value="Genomic_DNA"/>
</dbReference>
<dbReference type="SUPFAM" id="SSF53850">
    <property type="entry name" value="Periplasmic binding protein-like II"/>
    <property type="match status" value="1"/>
</dbReference>
<dbReference type="Gene3D" id="3.40.190.10">
    <property type="entry name" value="Periplasmic binding protein-like II"/>
    <property type="match status" value="2"/>
</dbReference>
<dbReference type="CDD" id="cd13646">
    <property type="entry name" value="PBP2_EcHMBS_like"/>
    <property type="match status" value="1"/>
</dbReference>
<evidence type="ECO:0000256" key="2">
    <source>
        <dbReference type="ARBA" id="ARBA00004735"/>
    </source>
</evidence>
<evidence type="ECO:0000256" key="6">
    <source>
        <dbReference type="ARBA" id="ARBA00023244"/>
    </source>
</evidence>
<keyword evidence="6 8" id="KW-0627">Porphyrin biosynthesis</keyword>
<name>A0A1C2G227_9GAMM</name>
<dbReference type="Proteomes" id="UP000253250">
    <property type="component" value="Unassembled WGS sequence"/>
</dbReference>
<comment type="function">
    <text evidence="1 8">Tetrapolymerization of the monopyrrole PBG into the hydroxymethylbilane pre-uroporphyrinogen in several discrete steps.</text>
</comment>
<dbReference type="STRING" id="163359.A9R16_11485"/>
<dbReference type="FunFam" id="3.40.190.10:FF:000004">
    <property type="entry name" value="Porphobilinogen deaminase"/>
    <property type="match status" value="1"/>
</dbReference>
<dbReference type="InterPro" id="IPR036803">
    <property type="entry name" value="Porphobilinogen_deaminase_C_sf"/>
</dbReference>
<keyword evidence="10" id="KW-1185">Reference proteome</keyword>
<dbReference type="InterPro" id="IPR000860">
    <property type="entry name" value="HemC"/>
</dbReference>
<evidence type="ECO:0000256" key="4">
    <source>
        <dbReference type="ARBA" id="ARBA00011245"/>
    </source>
</evidence>
<dbReference type="FunFam" id="3.40.190.10:FF:000005">
    <property type="entry name" value="Porphobilinogen deaminase"/>
    <property type="match status" value="1"/>
</dbReference>
<gene>
    <name evidence="8" type="primary">hemC</name>
    <name evidence="9" type="ORF">C4900_01775</name>
</gene>
<dbReference type="UniPathway" id="UPA00251">
    <property type="reaction ID" value="UER00319"/>
</dbReference>
<evidence type="ECO:0000256" key="1">
    <source>
        <dbReference type="ARBA" id="ARBA00002869"/>
    </source>
</evidence>
<evidence type="ECO:0000313" key="10">
    <source>
        <dbReference type="Proteomes" id="UP000253250"/>
    </source>
</evidence>
<evidence type="ECO:0000256" key="3">
    <source>
        <dbReference type="ARBA" id="ARBA00005638"/>
    </source>
</evidence>
<organism evidence="9 10">
    <name type="scientific">Acidiferrobacter thiooxydans</name>
    <dbReference type="NCBI Taxonomy" id="163359"/>
    <lineage>
        <taxon>Bacteria</taxon>
        <taxon>Pseudomonadati</taxon>
        <taxon>Pseudomonadota</taxon>
        <taxon>Gammaproteobacteria</taxon>
        <taxon>Acidiferrobacterales</taxon>
        <taxon>Acidiferrobacteraceae</taxon>
        <taxon>Acidiferrobacter</taxon>
    </lineage>
</organism>
<dbReference type="GO" id="GO:0006782">
    <property type="term" value="P:protoporphyrinogen IX biosynthetic process"/>
    <property type="evidence" value="ECO:0007669"/>
    <property type="project" value="UniProtKB-UniRule"/>
</dbReference>
<evidence type="ECO:0000313" key="9">
    <source>
        <dbReference type="EMBL" id="RCN58548.1"/>
    </source>
</evidence>
<feature type="modified residue" description="S-(dipyrrolylmethanemethyl)cysteine" evidence="8">
    <location>
        <position position="280"/>
    </location>
</feature>
<evidence type="ECO:0000256" key="7">
    <source>
        <dbReference type="ARBA" id="ARBA00048169"/>
    </source>
</evidence>
<dbReference type="AlphaFoldDB" id="A0A1C2G227"/>
<dbReference type="PANTHER" id="PTHR11557">
    <property type="entry name" value="PORPHOBILINOGEN DEAMINASE"/>
    <property type="match status" value="1"/>
</dbReference>
<dbReference type="SUPFAM" id="SSF54782">
    <property type="entry name" value="Porphobilinogen deaminase (hydroxymethylbilane synthase), C-terminal domain"/>
    <property type="match status" value="1"/>
</dbReference>
<comment type="cofactor">
    <cofactor evidence="8">
        <name>dipyrromethane</name>
        <dbReference type="ChEBI" id="CHEBI:60342"/>
    </cofactor>
    <text evidence="8">Binds 1 dipyrromethane group covalently.</text>
</comment>
<protein>
    <recommendedName>
        <fullName evidence="8">Porphobilinogen deaminase</fullName>
        <shortName evidence="8">PBG</shortName>
        <ecNumber evidence="8">2.5.1.61</ecNumber>
    </recommendedName>
    <alternativeName>
        <fullName evidence="8">Hydroxymethylbilane synthase</fullName>
        <shortName evidence="8">HMBS</shortName>
    </alternativeName>
    <alternativeName>
        <fullName evidence="8">Pre-uroporphyrinogen synthase</fullName>
    </alternativeName>
</protein>
<comment type="catalytic activity">
    <reaction evidence="7 8">
        <text>4 porphobilinogen + H2O = hydroxymethylbilane + 4 NH4(+)</text>
        <dbReference type="Rhea" id="RHEA:13185"/>
        <dbReference type="ChEBI" id="CHEBI:15377"/>
        <dbReference type="ChEBI" id="CHEBI:28938"/>
        <dbReference type="ChEBI" id="CHEBI:57845"/>
        <dbReference type="ChEBI" id="CHEBI:58126"/>
        <dbReference type="EC" id="2.5.1.61"/>
    </reaction>
</comment>
<dbReference type="OrthoDB" id="9810298at2"/>